<keyword evidence="3 4" id="KW-0408">Iron</keyword>
<proteinExistence type="inferred from homology"/>
<dbReference type="InterPro" id="IPR001128">
    <property type="entry name" value="Cyt_P450"/>
</dbReference>
<reference evidence="6 7" key="1">
    <citation type="journal article" date="2018" name="IMA Fungus">
        <title>IMA Genome-F 9: Draft genome sequence of Annulohypoxylon stygium, Aspergillus mulundensis, Berkeleyomyces basicola (syn. Thielaviopsis basicola), Ceratocystis smalleyi, two Cercospora beticola strains, Coleophoma cylindrospora, Fusarium fracticaudum, Phialophora cf. hyalina, and Morchella septimelata.</title>
        <authorList>
            <person name="Wingfield B.D."/>
            <person name="Bills G.F."/>
            <person name="Dong Y."/>
            <person name="Huang W."/>
            <person name="Nel W.J."/>
            <person name="Swalarsk-Parry B.S."/>
            <person name="Vaghefi N."/>
            <person name="Wilken P.M."/>
            <person name="An Z."/>
            <person name="de Beer Z.W."/>
            <person name="De Vos L."/>
            <person name="Chen L."/>
            <person name="Duong T.A."/>
            <person name="Gao Y."/>
            <person name="Hammerbacher A."/>
            <person name="Kikkert J.R."/>
            <person name="Li Y."/>
            <person name="Li H."/>
            <person name="Li K."/>
            <person name="Li Q."/>
            <person name="Liu X."/>
            <person name="Ma X."/>
            <person name="Naidoo K."/>
            <person name="Pethybridge S.J."/>
            <person name="Sun J."/>
            <person name="Steenkamp E.T."/>
            <person name="van der Nest M.A."/>
            <person name="van Wyk S."/>
            <person name="Wingfield M.J."/>
            <person name="Xiong C."/>
            <person name="Yue Q."/>
            <person name="Zhang X."/>
        </authorList>
    </citation>
    <scope>NUCLEOTIDE SEQUENCE [LARGE SCALE GENOMIC DNA]</scope>
    <source>
        <strain evidence="6 7">BP6252</strain>
    </source>
</reference>
<gene>
    <name evidence="6" type="ORF">BP6252_06511</name>
</gene>
<dbReference type="GO" id="GO:0005506">
    <property type="term" value="F:iron ion binding"/>
    <property type="evidence" value="ECO:0007669"/>
    <property type="project" value="InterPro"/>
</dbReference>
<sequence length="465" mass="52565">MAAASHLYEAYYNLIAGGYFRKFIPMHDKYNSPVVRIGTNHVHVGDPKYYHTIYNSGTDFAKAHTFYGKLGTEGAILTISDPEEHKKYRSIVSPLFSRKSSDDLGPTMAAELDKATLSMARQGKEGKVTVIQQVYRALSADMVCHLLFGRSLGLLDTPGTEADHYHPLMRSVDKFTGITWLRIYYSVVNWVISSFPDFVVNWLQPGMLSYEKIFNGWLEEAIATHDSGKESEGKETFFDLIVKSRRKTGDVLSSTLIFNDVFNYIVAGMESSSYVLSFATYFILTNPDAKAKLEKELLEARPFIRNLDHRKLMTLPYLTAVVKESLRLSNTVPGSLPRIVPKGIDIGGFHIAGGTIISMAHPIVERDENIFPEPDAFIPERWMGSEAQKLEKWSIAFSRGRRQCIATNLAYLELYTTIAVFFSRFEMELFDTTASDMELIDVFAPITKNPVKVKILHDRWANSDD</sequence>
<accession>A0A3D8RMU1</accession>
<dbReference type="PRINTS" id="PR00385">
    <property type="entry name" value="P450"/>
</dbReference>
<comment type="cofactor">
    <cofactor evidence="1 4">
        <name>heme</name>
        <dbReference type="ChEBI" id="CHEBI:30413"/>
    </cofactor>
</comment>
<name>A0A3D8RMU1_9HELO</name>
<evidence type="ECO:0000256" key="5">
    <source>
        <dbReference type="RuleBase" id="RU000461"/>
    </source>
</evidence>
<dbReference type="AlphaFoldDB" id="A0A3D8RMU1"/>
<dbReference type="STRING" id="1849047.A0A3D8RMU1"/>
<keyword evidence="7" id="KW-1185">Reference proteome</keyword>
<dbReference type="InterPro" id="IPR050121">
    <property type="entry name" value="Cytochrome_P450_monoxygenase"/>
</dbReference>
<evidence type="ECO:0000313" key="7">
    <source>
        <dbReference type="Proteomes" id="UP000256645"/>
    </source>
</evidence>
<feature type="binding site" description="axial binding residue" evidence="4">
    <location>
        <position position="404"/>
    </location>
    <ligand>
        <name>heme</name>
        <dbReference type="ChEBI" id="CHEBI:30413"/>
    </ligand>
    <ligandPart>
        <name>Fe</name>
        <dbReference type="ChEBI" id="CHEBI:18248"/>
    </ligandPart>
</feature>
<dbReference type="Gene3D" id="1.10.630.10">
    <property type="entry name" value="Cytochrome P450"/>
    <property type="match status" value="1"/>
</dbReference>
<keyword evidence="4 5" id="KW-0349">Heme</keyword>
<dbReference type="OrthoDB" id="3945418at2759"/>
<dbReference type="PROSITE" id="PS00086">
    <property type="entry name" value="CYTOCHROME_P450"/>
    <property type="match status" value="1"/>
</dbReference>
<dbReference type="PANTHER" id="PTHR24305:SF152">
    <property type="entry name" value="P450, PUTATIVE (EUROFUNG)-RELATED"/>
    <property type="match status" value="1"/>
</dbReference>
<keyword evidence="2 4" id="KW-0479">Metal-binding</keyword>
<protein>
    <submittedName>
        <fullName evidence="6">Trichodiene oxygenase-2</fullName>
    </submittedName>
</protein>
<evidence type="ECO:0000256" key="1">
    <source>
        <dbReference type="ARBA" id="ARBA00001971"/>
    </source>
</evidence>
<keyword evidence="5" id="KW-0560">Oxidoreductase</keyword>
<dbReference type="InterPro" id="IPR002401">
    <property type="entry name" value="Cyt_P450_E_grp-I"/>
</dbReference>
<evidence type="ECO:0000313" key="6">
    <source>
        <dbReference type="EMBL" id="RDW75369.1"/>
    </source>
</evidence>
<comment type="similarity">
    <text evidence="5">Belongs to the cytochrome P450 family.</text>
</comment>
<evidence type="ECO:0000256" key="2">
    <source>
        <dbReference type="ARBA" id="ARBA00022723"/>
    </source>
</evidence>
<organism evidence="6 7">
    <name type="scientific">Coleophoma cylindrospora</name>
    <dbReference type="NCBI Taxonomy" id="1849047"/>
    <lineage>
        <taxon>Eukaryota</taxon>
        <taxon>Fungi</taxon>
        <taxon>Dikarya</taxon>
        <taxon>Ascomycota</taxon>
        <taxon>Pezizomycotina</taxon>
        <taxon>Leotiomycetes</taxon>
        <taxon>Helotiales</taxon>
        <taxon>Dermateaceae</taxon>
        <taxon>Coleophoma</taxon>
    </lineage>
</organism>
<dbReference type="PANTHER" id="PTHR24305">
    <property type="entry name" value="CYTOCHROME P450"/>
    <property type="match status" value="1"/>
</dbReference>
<dbReference type="EMBL" id="PDLM01000006">
    <property type="protein sequence ID" value="RDW75369.1"/>
    <property type="molecule type" value="Genomic_DNA"/>
</dbReference>
<dbReference type="Pfam" id="PF00067">
    <property type="entry name" value="p450"/>
    <property type="match status" value="1"/>
</dbReference>
<evidence type="ECO:0000256" key="4">
    <source>
        <dbReference type="PIRSR" id="PIRSR602401-1"/>
    </source>
</evidence>
<dbReference type="GO" id="GO:0016705">
    <property type="term" value="F:oxidoreductase activity, acting on paired donors, with incorporation or reduction of molecular oxygen"/>
    <property type="evidence" value="ECO:0007669"/>
    <property type="project" value="InterPro"/>
</dbReference>
<dbReference type="GO" id="GO:0020037">
    <property type="term" value="F:heme binding"/>
    <property type="evidence" value="ECO:0007669"/>
    <property type="project" value="InterPro"/>
</dbReference>
<evidence type="ECO:0000256" key="3">
    <source>
        <dbReference type="ARBA" id="ARBA00023004"/>
    </source>
</evidence>
<dbReference type="InterPro" id="IPR036396">
    <property type="entry name" value="Cyt_P450_sf"/>
</dbReference>
<dbReference type="PRINTS" id="PR00463">
    <property type="entry name" value="EP450I"/>
</dbReference>
<dbReference type="InterPro" id="IPR017972">
    <property type="entry name" value="Cyt_P450_CS"/>
</dbReference>
<dbReference type="GO" id="GO:0004497">
    <property type="term" value="F:monooxygenase activity"/>
    <property type="evidence" value="ECO:0007669"/>
    <property type="project" value="UniProtKB-KW"/>
</dbReference>
<keyword evidence="5" id="KW-0503">Monooxygenase</keyword>
<comment type="caution">
    <text evidence="6">The sequence shown here is derived from an EMBL/GenBank/DDBJ whole genome shotgun (WGS) entry which is preliminary data.</text>
</comment>
<dbReference type="Proteomes" id="UP000256645">
    <property type="component" value="Unassembled WGS sequence"/>
</dbReference>
<dbReference type="SUPFAM" id="SSF48264">
    <property type="entry name" value="Cytochrome P450"/>
    <property type="match status" value="1"/>
</dbReference>
<dbReference type="CDD" id="cd11062">
    <property type="entry name" value="CYP58-like"/>
    <property type="match status" value="1"/>
</dbReference>